<evidence type="ECO:0000313" key="2">
    <source>
        <dbReference type="Proteomes" id="UP000245125"/>
    </source>
</evidence>
<dbReference type="Pfam" id="PF13412">
    <property type="entry name" value="HTH_24"/>
    <property type="match status" value="1"/>
</dbReference>
<dbReference type="InterPro" id="IPR036388">
    <property type="entry name" value="WH-like_DNA-bd_sf"/>
</dbReference>
<dbReference type="Proteomes" id="UP000245125">
    <property type="component" value="Unassembled WGS sequence"/>
</dbReference>
<protein>
    <submittedName>
        <fullName evidence="1">Transcriptional regulator, MarR family</fullName>
    </submittedName>
</protein>
<sequence>MNIKAGRKNTGPMKSLQLLDTLSNEAAITQRDLSQRLGIALGLVNSYIKNLVAKGYVTVKSIPPKRYTYYLTPKGFAEKTRLTYQHLQNYTGLYTSARNDLRKLFNELQSQGTKRVVFAGVDELAEIAFLTLQETNLELAGVVDGERSGDKFFGREITSLDKIREMQYDSIIVSSYLKRAEISAALLKNGVNKDEIRVIFKP</sequence>
<dbReference type="SUPFAM" id="SSF46785">
    <property type="entry name" value="Winged helix' DNA-binding domain"/>
    <property type="match status" value="1"/>
</dbReference>
<gene>
    <name evidence="1" type="ORF">NBG4_130023</name>
</gene>
<dbReference type="EMBL" id="OUUY01000035">
    <property type="protein sequence ID" value="SPP99900.1"/>
    <property type="molecule type" value="Genomic_DNA"/>
</dbReference>
<dbReference type="InterPro" id="IPR036390">
    <property type="entry name" value="WH_DNA-bd_sf"/>
</dbReference>
<dbReference type="Gene3D" id="3.40.50.720">
    <property type="entry name" value="NAD(P)-binding Rossmann-like Domain"/>
    <property type="match status" value="1"/>
</dbReference>
<name>A0A2U3QEX7_9BACT</name>
<reference evidence="2" key="1">
    <citation type="submission" date="2018-03" db="EMBL/GenBank/DDBJ databases">
        <authorList>
            <person name="Zecchin S."/>
        </authorList>
    </citation>
    <scope>NUCLEOTIDE SEQUENCE [LARGE SCALE GENOMIC DNA]</scope>
</reference>
<dbReference type="AlphaFoldDB" id="A0A2U3QEX7"/>
<dbReference type="Gene3D" id="1.10.10.10">
    <property type="entry name" value="Winged helix-like DNA-binding domain superfamily/Winged helix DNA-binding domain"/>
    <property type="match status" value="1"/>
</dbReference>
<proteinExistence type="predicted"/>
<evidence type="ECO:0000313" key="1">
    <source>
        <dbReference type="EMBL" id="SPP99900.1"/>
    </source>
</evidence>
<keyword evidence="2" id="KW-1185">Reference proteome</keyword>
<organism evidence="1 2">
    <name type="scientific">Candidatus Sulfobium mesophilum</name>
    <dbReference type="NCBI Taxonomy" id="2016548"/>
    <lineage>
        <taxon>Bacteria</taxon>
        <taxon>Pseudomonadati</taxon>
        <taxon>Nitrospirota</taxon>
        <taxon>Nitrospiria</taxon>
        <taxon>Nitrospirales</taxon>
        <taxon>Nitrospiraceae</taxon>
        <taxon>Candidatus Sulfobium</taxon>
    </lineage>
</organism>
<accession>A0A2U3QEX7</accession>